<dbReference type="SUPFAM" id="SSF109885">
    <property type="entry name" value="I/LWEQ domain"/>
    <property type="match status" value="2"/>
</dbReference>
<dbReference type="GO" id="GO:0005886">
    <property type="term" value="C:plasma membrane"/>
    <property type="evidence" value="ECO:0007669"/>
    <property type="project" value="TreeGrafter"/>
</dbReference>
<dbReference type="GO" id="GO:0005925">
    <property type="term" value="C:focal adhesion"/>
    <property type="evidence" value="ECO:0007669"/>
    <property type="project" value="TreeGrafter"/>
</dbReference>
<dbReference type="GO" id="GO:0030036">
    <property type="term" value="P:actin cytoskeleton organization"/>
    <property type="evidence" value="ECO:0007669"/>
    <property type="project" value="TreeGrafter"/>
</dbReference>
<dbReference type="PANTHER" id="PTHR19981:SF1">
    <property type="entry name" value="RHEA, ISOFORM B"/>
    <property type="match status" value="1"/>
</dbReference>
<evidence type="ECO:0000313" key="4">
    <source>
        <dbReference type="Proteomes" id="UP000681720"/>
    </source>
</evidence>
<dbReference type="GO" id="GO:0098609">
    <property type="term" value="P:cell-cell adhesion"/>
    <property type="evidence" value="ECO:0007669"/>
    <property type="project" value="TreeGrafter"/>
</dbReference>
<dbReference type="Proteomes" id="UP000681720">
    <property type="component" value="Unassembled WGS sequence"/>
</dbReference>
<evidence type="ECO:0000259" key="2">
    <source>
        <dbReference type="Pfam" id="PF25177"/>
    </source>
</evidence>
<sequence length="452" mass="50133">VANTTALYVLKAKDIATNVQEQQVVNEIISTATQCALATSQLVACTKVVAATISSPLCQEQLIESARNVTRSIEAVLQSCLPPAIIESSYCELNEGGKTVRRTLGEFLLHIKLVTDSTEVRSERTFSPMINSQSKLFSHRMIAHDEIEELDEENEDRQHDESIDQILIASDQLFSSVGDTAEMVKQAKILAQATAQLVSSLRQQAESVDDDTNQQQRFLSAAKMLADATAQMVESAKICATKPHDAQFQYQLKKSVEELRLATNMATSDHIKRKVLKRVEQCAKHCASYATQCIAATSASAVTHKHHQSHQDLVQQCKVIADLIPHIVQSIRACMITPDSYACQSNLLNTCEDFLGPATHLTNLINAILPSIQDQSQILQLTNSSKQLSHGLNDLRPCLNRAQELCYSTPLDTEAIVESIELLDRQLKNVKQQINDGNVRIQFQKNNFVLRI</sequence>
<accession>A0A8S2LS28</accession>
<evidence type="ECO:0000259" key="1">
    <source>
        <dbReference type="Pfam" id="PF21692"/>
    </source>
</evidence>
<proteinExistence type="predicted"/>
<dbReference type="Gene3D" id="1.20.120.230">
    <property type="entry name" value="Alpha-catenin/vinculin-like"/>
    <property type="match status" value="3"/>
</dbReference>
<feature type="domain" description="Talin-1/2 VBS2" evidence="2">
    <location>
        <begin position="159"/>
        <end position="269"/>
    </location>
</feature>
<dbReference type="EMBL" id="CAJOBJ010001962">
    <property type="protein sequence ID" value="CAF3904750.1"/>
    <property type="molecule type" value="Genomic_DNA"/>
</dbReference>
<feature type="non-terminal residue" evidence="3">
    <location>
        <position position="1"/>
    </location>
</feature>
<protein>
    <recommendedName>
        <fullName evidence="5">Talin 2</fullName>
    </recommendedName>
</protein>
<name>A0A8S2LS28_9BILA</name>
<dbReference type="InterPro" id="IPR035964">
    <property type="entry name" value="I/LWEQ_dom_sf"/>
</dbReference>
<gene>
    <name evidence="3" type="ORF">GIL414_LOCUS6743</name>
</gene>
<dbReference type="InterPro" id="IPR049108">
    <property type="entry name" value="Talin_R4"/>
</dbReference>
<organism evidence="3 4">
    <name type="scientific">Rotaria magnacalcarata</name>
    <dbReference type="NCBI Taxonomy" id="392030"/>
    <lineage>
        <taxon>Eukaryota</taxon>
        <taxon>Metazoa</taxon>
        <taxon>Spiralia</taxon>
        <taxon>Gnathifera</taxon>
        <taxon>Rotifera</taxon>
        <taxon>Eurotatoria</taxon>
        <taxon>Bdelloidea</taxon>
        <taxon>Philodinida</taxon>
        <taxon>Philodinidae</taxon>
        <taxon>Rotaria</taxon>
    </lineage>
</organism>
<reference evidence="3" key="1">
    <citation type="submission" date="2021-02" db="EMBL/GenBank/DDBJ databases">
        <authorList>
            <person name="Nowell W R."/>
        </authorList>
    </citation>
    <scope>NUCLEOTIDE SEQUENCE</scope>
</reference>
<feature type="domain" description="Talin R4" evidence="1">
    <location>
        <begin position="278"/>
        <end position="402"/>
    </location>
</feature>
<dbReference type="AlphaFoldDB" id="A0A8S2LS28"/>
<dbReference type="GO" id="GO:0003779">
    <property type="term" value="F:actin binding"/>
    <property type="evidence" value="ECO:0007669"/>
    <property type="project" value="InterPro"/>
</dbReference>
<dbReference type="InterPro" id="IPR057346">
    <property type="entry name" value="Talin1/2_VBS2"/>
</dbReference>
<dbReference type="PANTHER" id="PTHR19981">
    <property type="entry name" value="TALIN"/>
    <property type="match status" value="1"/>
</dbReference>
<dbReference type="Pfam" id="PF21692">
    <property type="entry name" value="Talin_R4"/>
    <property type="match status" value="1"/>
</dbReference>
<dbReference type="Pfam" id="PF25177">
    <property type="entry name" value="Talin_VBS2"/>
    <property type="match status" value="1"/>
</dbReference>
<evidence type="ECO:0008006" key="5">
    <source>
        <dbReference type="Google" id="ProtNLM"/>
    </source>
</evidence>
<dbReference type="GO" id="GO:0005178">
    <property type="term" value="F:integrin binding"/>
    <property type="evidence" value="ECO:0007669"/>
    <property type="project" value="TreeGrafter"/>
</dbReference>
<evidence type="ECO:0000313" key="3">
    <source>
        <dbReference type="EMBL" id="CAF3904750.1"/>
    </source>
</evidence>
<comment type="caution">
    <text evidence="3">The sequence shown here is derived from an EMBL/GenBank/DDBJ whole genome shotgun (WGS) entry which is preliminary data.</text>
</comment>
<dbReference type="GO" id="GO:0005737">
    <property type="term" value="C:cytoplasm"/>
    <property type="evidence" value="ECO:0007669"/>
    <property type="project" value="TreeGrafter"/>
</dbReference>